<comment type="caution">
    <text evidence="1">The sequence shown here is derived from an EMBL/GenBank/DDBJ whole genome shotgun (WGS) entry which is preliminary data.</text>
</comment>
<sequence length="386" mass="44514">MVYRKTIADMHALAARKNGQCLSQEYRGMEAKMLWRCESGHEWQAIPERIQWGSWCPQCAREKMRDTIEHMNEIARERGGRCLSSAYVNSDTPLLWECAKGHQWKARPGSIRGPKPSWCPVCAKERIRKETLAWAQGLARKHGGECISNEYKGTTVPLEWRCSEGHTWTAVPFYIARGQWCRLCYIESQRFSLADAQALAAKHNGRCVSKRYTDAKSPLLWECDKGHRWGAPLHNIHRSWCAECSFERKRTGIEKMHEIAAGYGGKCLSDDYTNQSALLRWQCEKGHEWLAKPMKIMIGHWCRTCAIERTRLGIEKMREIAAARAGRCLSDSYVNTITPLQWECCDGHIWSAKPDSVRRGTWCPNCAVLARTKKRTKRERYDFEGK</sequence>
<evidence type="ECO:0008006" key="3">
    <source>
        <dbReference type="Google" id="ProtNLM"/>
    </source>
</evidence>
<gene>
    <name evidence="1" type="ORF">AWB75_05050</name>
</gene>
<evidence type="ECO:0000313" key="2">
    <source>
        <dbReference type="Proteomes" id="UP000054870"/>
    </source>
</evidence>
<name>A0A158CF75_9BURK</name>
<proteinExistence type="predicted"/>
<dbReference type="EMBL" id="FCOF02000029">
    <property type="protein sequence ID" value="SAK80984.1"/>
    <property type="molecule type" value="Genomic_DNA"/>
</dbReference>
<keyword evidence="2" id="KW-1185">Reference proteome</keyword>
<evidence type="ECO:0000313" key="1">
    <source>
        <dbReference type="EMBL" id="SAK80984.1"/>
    </source>
</evidence>
<dbReference type="Proteomes" id="UP000054870">
    <property type="component" value="Unassembled WGS sequence"/>
</dbReference>
<organism evidence="1 2">
    <name type="scientific">Caballeronia catudaia</name>
    <dbReference type="NCBI Taxonomy" id="1777136"/>
    <lineage>
        <taxon>Bacteria</taxon>
        <taxon>Pseudomonadati</taxon>
        <taxon>Pseudomonadota</taxon>
        <taxon>Betaproteobacteria</taxon>
        <taxon>Burkholderiales</taxon>
        <taxon>Burkholderiaceae</taxon>
        <taxon>Caballeronia</taxon>
    </lineage>
</organism>
<protein>
    <recommendedName>
        <fullName evidence="3">Zinc-ribbon domain-containing protein</fullName>
    </recommendedName>
</protein>
<accession>A0A158CF75</accession>
<dbReference type="AlphaFoldDB" id="A0A158CF75"/>
<reference evidence="1" key="1">
    <citation type="submission" date="2016-01" db="EMBL/GenBank/DDBJ databases">
        <authorList>
            <person name="Peeters C."/>
        </authorList>
    </citation>
    <scope>NUCLEOTIDE SEQUENCE [LARGE SCALE GENOMIC DNA]</scope>
    <source>
        <strain evidence="1">LMG 29318</strain>
    </source>
</reference>